<protein>
    <submittedName>
        <fullName evidence="6 7">Uncharacterized protein</fullName>
    </submittedName>
</protein>
<dbReference type="GO" id="GO:0005509">
    <property type="term" value="F:calcium ion binding"/>
    <property type="evidence" value="ECO:0007669"/>
    <property type="project" value="InterPro"/>
</dbReference>
<dbReference type="KEGG" id="gtt:GUITHDRAFT_119463"/>
<dbReference type="Gene3D" id="1.25.40.20">
    <property type="entry name" value="Ankyrin repeat-containing domain"/>
    <property type="match status" value="1"/>
</dbReference>
<dbReference type="Gene3D" id="2.30.29.30">
    <property type="entry name" value="Pleckstrin-homology domain (PH domain)/Phosphotyrosine-binding domain (PTB)"/>
    <property type="match status" value="1"/>
</dbReference>
<dbReference type="RefSeq" id="XP_005821360.1">
    <property type="nucleotide sequence ID" value="XM_005821303.1"/>
</dbReference>
<feature type="domain" description="PH" evidence="4">
    <location>
        <begin position="176"/>
        <end position="290"/>
    </location>
</feature>
<accession>L1IEW0</accession>
<dbReference type="PROSITE" id="PS50222">
    <property type="entry name" value="EF_HAND_2"/>
    <property type="match status" value="1"/>
</dbReference>
<reference evidence="7" key="3">
    <citation type="submission" date="2015-06" db="UniProtKB">
        <authorList>
            <consortium name="EnsemblProtists"/>
        </authorList>
    </citation>
    <scope>IDENTIFICATION</scope>
</reference>
<dbReference type="PANTHER" id="PTHR24126">
    <property type="entry name" value="ANKYRIN REPEAT, PH AND SEC7 DOMAIN CONTAINING PROTEIN SECG-RELATED"/>
    <property type="match status" value="1"/>
</dbReference>
<dbReference type="PROSITE" id="PS50003">
    <property type="entry name" value="PH_DOMAIN"/>
    <property type="match status" value="1"/>
</dbReference>
<dbReference type="Pfam" id="PF12796">
    <property type="entry name" value="Ank_2"/>
    <property type="match status" value="1"/>
</dbReference>
<dbReference type="PaxDb" id="55529-EKX34380"/>
<dbReference type="AlphaFoldDB" id="L1IEW0"/>
<dbReference type="HOGENOM" id="CLU_716572_0_0_1"/>
<keyword evidence="8" id="KW-1185">Reference proteome</keyword>
<dbReference type="SUPFAM" id="SSF48403">
    <property type="entry name" value="Ankyrin repeat"/>
    <property type="match status" value="1"/>
</dbReference>
<dbReference type="InterPro" id="IPR011992">
    <property type="entry name" value="EF-hand-dom_pair"/>
</dbReference>
<dbReference type="PANTHER" id="PTHR24126:SF14">
    <property type="entry name" value="ANK_REP_REGION DOMAIN-CONTAINING PROTEIN"/>
    <property type="match status" value="1"/>
</dbReference>
<organism evidence="6">
    <name type="scientific">Guillardia theta (strain CCMP2712)</name>
    <name type="common">Cryptophyte</name>
    <dbReference type="NCBI Taxonomy" id="905079"/>
    <lineage>
        <taxon>Eukaryota</taxon>
        <taxon>Cryptophyceae</taxon>
        <taxon>Pyrenomonadales</taxon>
        <taxon>Geminigeraceae</taxon>
        <taxon>Guillardia</taxon>
    </lineage>
</organism>
<evidence type="ECO:0000256" key="2">
    <source>
        <dbReference type="ARBA" id="ARBA00022837"/>
    </source>
</evidence>
<sequence>MSEVNVMQADAEITMNAIKKCFDELQINIPEALVEEKFKSLDVNKNGVLDYKEFMAIYREGNHLEHADKMLLELTVEKRLHHQAMEAIDDYLKHLKSGDDTRTWLEEQMSFHDLDLLDEGAHKLLWTESKLVQGQKLHAKVKEKIVSAWKGVKGQIFMLRYGHLMNKRKSDKSKNEPCMKGWLCITDEEDARPNHVQWTSRYFVLRKNQDLQWFVGEKEFLKSNRSIDFQLFHEFPQLKGKGNVFALRSLPPHAQTEWEEGDNRHKWIYFSAGTSRLREKWTSAITKVQKSGEGGVRAQLALMQGTVLDFLIAHGADVNVEDEFGCTALHLAADEGYAKGVQELLKIPTLKLDALSRRGLTAEESATQHGNQTIAQMIHHAAKMRR</sequence>
<dbReference type="EnsemblProtists" id="EKX34380">
    <property type="protein sequence ID" value="EKX34380"/>
    <property type="gene ID" value="GUITHDRAFT_119463"/>
</dbReference>
<reference evidence="6 8" key="1">
    <citation type="journal article" date="2012" name="Nature">
        <title>Algal genomes reveal evolutionary mosaicism and the fate of nucleomorphs.</title>
        <authorList>
            <consortium name="DOE Joint Genome Institute"/>
            <person name="Curtis B.A."/>
            <person name="Tanifuji G."/>
            <person name="Burki F."/>
            <person name="Gruber A."/>
            <person name="Irimia M."/>
            <person name="Maruyama S."/>
            <person name="Arias M.C."/>
            <person name="Ball S.G."/>
            <person name="Gile G.H."/>
            <person name="Hirakawa Y."/>
            <person name="Hopkins J.F."/>
            <person name="Kuo A."/>
            <person name="Rensing S.A."/>
            <person name="Schmutz J."/>
            <person name="Symeonidi A."/>
            <person name="Elias M."/>
            <person name="Eveleigh R.J."/>
            <person name="Herman E.K."/>
            <person name="Klute M.J."/>
            <person name="Nakayama T."/>
            <person name="Obornik M."/>
            <person name="Reyes-Prieto A."/>
            <person name="Armbrust E.V."/>
            <person name="Aves S.J."/>
            <person name="Beiko R.G."/>
            <person name="Coutinho P."/>
            <person name="Dacks J.B."/>
            <person name="Durnford D.G."/>
            <person name="Fast N.M."/>
            <person name="Green B.R."/>
            <person name="Grisdale C.J."/>
            <person name="Hempel F."/>
            <person name="Henrissat B."/>
            <person name="Hoppner M.P."/>
            <person name="Ishida K."/>
            <person name="Kim E."/>
            <person name="Koreny L."/>
            <person name="Kroth P.G."/>
            <person name="Liu Y."/>
            <person name="Malik S.B."/>
            <person name="Maier U.G."/>
            <person name="McRose D."/>
            <person name="Mock T."/>
            <person name="Neilson J.A."/>
            <person name="Onodera N.T."/>
            <person name="Poole A.M."/>
            <person name="Pritham E.J."/>
            <person name="Richards T.A."/>
            <person name="Rocap G."/>
            <person name="Roy S.W."/>
            <person name="Sarai C."/>
            <person name="Schaack S."/>
            <person name="Shirato S."/>
            <person name="Slamovits C.H."/>
            <person name="Spencer D.F."/>
            <person name="Suzuki S."/>
            <person name="Worden A.Z."/>
            <person name="Zauner S."/>
            <person name="Barry K."/>
            <person name="Bell C."/>
            <person name="Bharti A.K."/>
            <person name="Crow J.A."/>
            <person name="Grimwood J."/>
            <person name="Kramer R."/>
            <person name="Lindquist E."/>
            <person name="Lucas S."/>
            <person name="Salamov A."/>
            <person name="McFadden G.I."/>
            <person name="Lane C.E."/>
            <person name="Keeling P.J."/>
            <person name="Gray M.W."/>
            <person name="Grigoriev I.V."/>
            <person name="Archibald J.M."/>
        </authorList>
    </citation>
    <scope>NUCLEOTIDE SEQUENCE</scope>
    <source>
        <strain evidence="6 8">CCMP2712</strain>
    </source>
</reference>
<dbReference type="InterPro" id="IPR001849">
    <property type="entry name" value="PH_domain"/>
</dbReference>
<evidence type="ECO:0000259" key="4">
    <source>
        <dbReference type="PROSITE" id="PS50003"/>
    </source>
</evidence>
<dbReference type="OrthoDB" id="19014at2759"/>
<dbReference type="PROSITE" id="PS00018">
    <property type="entry name" value="EF_HAND_1"/>
    <property type="match status" value="1"/>
</dbReference>
<feature type="domain" description="EF-hand" evidence="5">
    <location>
        <begin position="29"/>
        <end position="64"/>
    </location>
</feature>
<dbReference type="EMBL" id="JH993111">
    <property type="protein sequence ID" value="EKX34380.1"/>
    <property type="molecule type" value="Genomic_DNA"/>
</dbReference>
<name>L1IEW0_GUITC</name>
<keyword evidence="3" id="KW-0040">ANK repeat</keyword>
<dbReference type="SUPFAM" id="SSF47473">
    <property type="entry name" value="EF-hand"/>
    <property type="match status" value="1"/>
</dbReference>
<evidence type="ECO:0000313" key="7">
    <source>
        <dbReference type="EnsemblProtists" id="EKX34380"/>
    </source>
</evidence>
<gene>
    <name evidence="6" type="ORF">GUITHDRAFT_119463</name>
</gene>
<dbReference type="Proteomes" id="UP000011087">
    <property type="component" value="Unassembled WGS sequence"/>
</dbReference>
<keyword evidence="2" id="KW-0106">Calcium</keyword>
<keyword evidence="1" id="KW-0677">Repeat</keyword>
<dbReference type="Gene3D" id="1.10.238.10">
    <property type="entry name" value="EF-hand"/>
    <property type="match status" value="1"/>
</dbReference>
<evidence type="ECO:0000313" key="8">
    <source>
        <dbReference type="Proteomes" id="UP000011087"/>
    </source>
</evidence>
<evidence type="ECO:0000259" key="5">
    <source>
        <dbReference type="PROSITE" id="PS50222"/>
    </source>
</evidence>
<reference evidence="8" key="2">
    <citation type="submission" date="2012-11" db="EMBL/GenBank/DDBJ databases">
        <authorList>
            <person name="Kuo A."/>
            <person name="Curtis B.A."/>
            <person name="Tanifuji G."/>
            <person name="Burki F."/>
            <person name="Gruber A."/>
            <person name="Irimia M."/>
            <person name="Maruyama S."/>
            <person name="Arias M.C."/>
            <person name="Ball S.G."/>
            <person name="Gile G.H."/>
            <person name="Hirakawa Y."/>
            <person name="Hopkins J.F."/>
            <person name="Rensing S.A."/>
            <person name="Schmutz J."/>
            <person name="Symeonidi A."/>
            <person name="Elias M."/>
            <person name="Eveleigh R.J."/>
            <person name="Herman E.K."/>
            <person name="Klute M.J."/>
            <person name="Nakayama T."/>
            <person name="Obornik M."/>
            <person name="Reyes-Prieto A."/>
            <person name="Armbrust E.V."/>
            <person name="Aves S.J."/>
            <person name="Beiko R.G."/>
            <person name="Coutinho P."/>
            <person name="Dacks J.B."/>
            <person name="Durnford D.G."/>
            <person name="Fast N.M."/>
            <person name="Green B.R."/>
            <person name="Grisdale C."/>
            <person name="Hempe F."/>
            <person name="Henrissat B."/>
            <person name="Hoppner M.P."/>
            <person name="Ishida K.-I."/>
            <person name="Kim E."/>
            <person name="Koreny L."/>
            <person name="Kroth P.G."/>
            <person name="Liu Y."/>
            <person name="Malik S.-B."/>
            <person name="Maier U.G."/>
            <person name="McRose D."/>
            <person name="Mock T."/>
            <person name="Neilson J.A."/>
            <person name="Onodera N.T."/>
            <person name="Poole A.M."/>
            <person name="Pritham E.J."/>
            <person name="Richards T.A."/>
            <person name="Rocap G."/>
            <person name="Roy S.W."/>
            <person name="Sarai C."/>
            <person name="Schaack S."/>
            <person name="Shirato S."/>
            <person name="Slamovits C.H."/>
            <person name="Spencer D.F."/>
            <person name="Suzuki S."/>
            <person name="Worden A.Z."/>
            <person name="Zauner S."/>
            <person name="Barry K."/>
            <person name="Bell C."/>
            <person name="Bharti A.K."/>
            <person name="Crow J.A."/>
            <person name="Grimwood J."/>
            <person name="Kramer R."/>
            <person name="Lindquist E."/>
            <person name="Lucas S."/>
            <person name="Salamov A."/>
            <person name="McFadden G.I."/>
            <person name="Lane C.E."/>
            <person name="Keeling P.J."/>
            <person name="Gray M.W."/>
            <person name="Grigoriev I.V."/>
            <person name="Archibald J.M."/>
        </authorList>
    </citation>
    <scope>NUCLEOTIDE SEQUENCE</scope>
    <source>
        <strain evidence="8">CCMP2712</strain>
    </source>
</reference>
<dbReference type="GeneID" id="17291130"/>
<dbReference type="InterPro" id="IPR002048">
    <property type="entry name" value="EF_hand_dom"/>
</dbReference>
<proteinExistence type="predicted"/>
<dbReference type="SUPFAM" id="SSF50729">
    <property type="entry name" value="PH domain-like"/>
    <property type="match status" value="1"/>
</dbReference>
<dbReference type="InterPro" id="IPR011993">
    <property type="entry name" value="PH-like_dom_sf"/>
</dbReference>
<dbReference type="InterPro" id="IPR036770">
    <property type="entry name" value="Ankyrin_rpt-contain_sf"/>
</dbReference>
<dbReference type="InterPro" id="IPR018247">
    <property type="entry name" value="EF_Hand_1_Ca_BS"/>
</dbReference>
<dbReference type="InterPro" id="IPR002110">
    <property type="entry name" value="Ankyrin_rpt"/>
</dbReference>
<evidence type="ECO:0000256" key="3">
    <source>
        <dbReference type="ARBA" id="ARBA00023043"/>
    </source>
</evidence>
<evidence type="ECO:0000313" key="6">
    <source>
        <dbReference type="EMBL" id="EKX34380.1"/>
    </source>
</evidence>
<evidence type="ECO:0000256" key="1">
    <source>
        <dbReference type="ARBA" id="ARBA00022737"/>
    </source>
</evidence>